<dbReference type="Proteomes" id="UP000183987">
    <property type="component" value="Unassembled WGS sequence"/>
</dbReference>
<comment type="subcellular location">
    <subcellularLocation>
        <location evidence="1">Membrane</location>
        <topology evidence="1">Single-pass membrane protein</topology>
    </subcellularLocation>
</comment>
<name>A0A1M5G7A7_LOKAT</name>
<dbReference type="OrthoDB" id="7727770at2"/>
<organism evidence="7 8">
    <name type="scientific">Loktanella atrilutea</name>
    <dbReference type="NCBI Taxonomy" id="366533"/>
    <lineage>
        <taxon>Bacteria</taxon>
        <taxon>Pseudomonadati</taxon>
        <taxon>Pseudomonadota</taxon>
        <taxon>Alphaproteobacteria</taxon>
        <taxon>Rhodobacterales</taxon>
        <taxon>Roseobacteraceae</taxon>
        <taxon>Loktanella</taxon>
    </lineage>
</organism>
<evidence type="ECO:0000256" key="4">
    <source>
        <dbReference type="ARBA" id="ARBA00022989"/>
    </source>
</evidence>
<dbReference type="Pfam" id="PF07963">
    <property type="entry name" value="N_methyl"/>
    <property type="match status" value="1"/>
</dbReference>
<dbReference type="SUPFAM" id="SSF54523">
    <property type="entry name" value="Pili subunits"/>
    <property type="match status" value="1"/>
</dbReference>
<dbReference type="STRING" id="366533.SAMN05444339_1393"/>
<proteinExistence type="predicted"/>
<dbReference type="GO" id="GO:0016020">
    <property type="term" value="C:membrane"/>
    <property type="evidence" value="ECO:0007669"/>
    <property type="project" value="UniProtKB-SubCell"/>
</dbReference>
<dbReference type="PRINTS" id="PR00885">
    <property type="entry name" value="BCTERIALGSPH"/>
</dbReference>
<dbReference type="Gene3D" id="3.55.40.10">
    <property type="entry name" value="minor pseudopilin epsh domain"/>
    <property type="match status" value="1"/>
</dbReference>
<dbReference type="GO" id="GO:0015627">
    <property type="term" value="C:type II protein secretion system complex"/>
    <property type="evidence" value="ECO:0007669"/>
    <property type="project" value="InterPro"/>
</dbReference>
<dbReference type="RefSeq" id="WP_072859064.1">
    <property type="nucleotide sequence ID" value="NZ_FQUE01000039.1"/>
</dbReference>
<evidence type="ECO:0000313" key="8">
    <source>
        <dbReference type="Proteomes" id="UP000183987"/>
    </source>
</evidence>
<evidence type="ECO:0000256" key="3">
    <source>
        <dbReference type="ARBA" id="ARBA00022692"/>
    </source>
</evidence>
<evidence type="ECO:0000313" key="7">
    <source>
        <dbReference type="EMBL" id="SHF99599.1"/>
    </source>
</evidence>
<protein>
    <submittedName>
        <fullName evidence="7">General secretion pathway protein H</fullName>
    </submittedName>
</protein>
<evidence type="ECO:0000256" key="5">
    <source>
        <dbReference type="ARBA" id="ARBA00023136"/>
    </source>
</evidence>
<keyword evidence="4 6" id="KW-1133">Transmembrane helix</keyword>
<sequence length="155" mass="16362">MRARDAGVTLVEVLVVLVLIGVMAGAVGLSLGPVDRGDTLQREATLLTARLNRAADETLLTGEAVAFVWDGDGYRFEVQRGADWQPHPVALLAEPHATPGARPTDPDGAAEGRFVVDGDMLPVTGVPLALTLRADNGLETRIRFDGVNAVQVDTP</sequence>
<dbReference type="AlphaFoldDB" id="A0A1M5G7A7"/>
<gene>
    <name evidence="7" type="ORF">SAMN05444339_1393</name>
</gene>
<keyword evidence="5 6" id="KW-0472">Membrane</keyword>
<dbReference type="PROSITE" id="PS00409">
    <property type="entry name" value="PROKAR_NTER_METHYL"/>
    <property type="match status" value="1"/>
</dbReference>
<keyword evidence="8" id="KW-1185">Reference proteome</keyword>
<keyword evidence="3 6" id="KW-0812">Transmembrane</keyword>
<evidence type="ECO:0000256" key="1">
    <source>
        <dbReference type="ARBA" id="ARBA00004167"/>
    </source>
</evidence>
<accession>A0A1M5G7A7</accession>
<dbReference type="EMBL" id="FQUE01000039">
    <property type="protein sequence ID" value="SHF99599.1"/>
    <property type="molecule type" value="Genomic_DNA"/>
</dbReference>
<keyword evidence="2" id="KW-0488">Methylation</keyword>
<dbReference type="InterPro" id="IPR045584">
    <property type="entry name" value="Pilin-like"/>
</dbReference>
<dbReference type="InterPro" id="IPR012902">
    <property type="entry name" value="N_methyl_site"/>
</dbReference>
<dbReference type="NCBIfam" id="TIGR02532">
    <property type="entry name" value="IV_pilin_GFxxxE"/>
    <property type="match status" value="1"/>
</dbReference>
<evidence type="ECO:0000256" key="2">
    <source>
        <dbReference type="ARBA" id="ARBA00022481"/>
    </source>
</evidence>
<feature type="transmembrane region" description="Helical" evidence="6">
    <location>
        <begin position="6"/>
        <end position="32"/>
    </location>
</feature>
<evidence type="ECO:0000256" key="6">
    <source>
        <dbReference type="SAM" id="Phobius"/>
    </source>
</evidence>
<dbReference type="InterPro" id="IPR002416">
    <property type="entry name" value="T2SS_protein-GspH"/>
</dbReference>
<reference evidence="8" key="1">
    <citation type="submission" date="2016-11" db="EMBL/GenBank/DDBJ databases">
        <authorList>
            <person name="Varghese N."/>
            <person name="Submissions S."/>
        </authorList>
    </citation>
    <scope>NUCLEOTIDE SEQUENCE [LARGE SCALE GENOMIC DNA]</scope>
    <source>
        <strain evidence="8">DSM 29326</strain>
    </source>
</reference>
<dbReference type="GO" id="GO:0015628">
    <property type="term" value="P:protein secretion by the type II secretion system"/>
    <property type="evidence" value="ECO:0007669"/>
    <property type="project" value="InterPro"/>
</dbReference>